<dbReference type="RefSeq" id="WP_295454871.1">
    <property type="nucleotide sequence ID" value="NZ_BAABWU010000003.1"/>
</dbReference>
<proteinExistence type="predicted"/>
<evidence type="ECO:0000256" key="1">
    <source>
        <dbReference type="SAM" id="Phobius"/>
    </source>
</evidence>
<protein>
    <submittedName>
        <fullName evidence="2">Uncharacterized protein</fullName>
    </submittedName>
</protein>
<organism evidence="2 3">
    <name type="scientific">Pseudophaeobacter arcticus</name>
    <dbReference type="NCBI Taxonomy" id="385492"/>
    <lineage>
        <taxon>Bacteria</taxon>
        <taxon>Pseudomonadati</taxon>
        <taxon>Pseudomonadota</taxon>
        <taxon>Alphaproteobacteria</taxon>
        <taxon>Rhodobacterales</taxon>
        <taxon>Paracoccaceae</taxon>
        <taxon>Pseudophaeobacter</taxon>
    </lineage>
</organism>
<keyword evidence="3" id="KW-1185">Reference proteome</keyword>
<comment type="caution">
    <text evidence="2">The sequence shown here is derived from an EMBL/GenBank/DDBJ whole genome shotgun (WGS) entry which is preliminary data.</text>
</comment>
<feature type="transmembrane region" description="Helical" evidence="1">
    <location>
        <begin position="12"/>
        <end position="34"/>
    </location>
</feature>
<dbReference type="Proteomes" id="UP001441944">
    <property type="component" value="Unassembled WGS sequence"/>
</dbReference>
<accession>A0ABQ0AIW3</accession>
<feature type="transmembrane region" description="Helical" evidence="1">
    <location>
        <begin position="40"/>
        <end position="66"/>
    </location>
</feature>
<gene>
    <name evidence="2" type="ORF">NBRC116598_12330</name>
</gene>
<name>A0ABQ0AIW3_9RHOB</name>
<keyword evidence="1" id="KW-0472">Membrane</keyword>
<dbReference type="EMBL" id="BAABWU010000003">
    <property type="protein sequence ID" value="GAA6195789.1"/>
    <property type="molecule type" value="Genomic_DNA"/>
</dbReference>
<reference evidence="2 3" key="1">
    <citation type="submission" date="2024-04" db="EMBL/GenBank/DDBJ databases">
        <title>Draft genome sequence of Pseudophaeobacter arcticus NBRC 116598.</title>
        <authorList>
            <person name="Miyakawa T."/>
            <person name="Kusuya Y."/>
            <person name="Miura T."/>
        </authorList>
    </citation>
    <scope>NUCLEOTIDE SEQUENCE [LARGE SCALE GENOMIC DNA]</scope>
    <source>
        <strain evidence="2 3">SU-CL00105</strain>
    </source>
</reference>
<evidence type="ECO:0000313" key="3">
    <source>
        <dbReference type="Proteomes" id="UP001441944"/>
    </source>
</evidence>
<evidence type="ECO:0000313" key="2">
    <source>
        <dbReference type="EMBL" id="GAA6195789.1"/>
    </source>
</evidence>
<keyword evidence="1" id="KW-1133">Transmembrane helix</keyword>
<sequence length="85" mass="8784">MRDLFIGLFEKLVGAVVILLCLGVLIAAGAALVAPGPNGGLLPALAILVGGSIYAILMGGMMYLFLGVYHNTKRTAEAIEALAKR</sequence>
<keyword evidence="1" id="KW-0812">Transmembrane</keyword>